<dbReference type="InterPro" id="IPR041698">
    <property type="entry name" value="Methyltransf_25"/>
</dbReference>
<evidence type="ECO:0000313" key="3">
    <source>
        <dbReference type="Proteomes" id="UP000178501"/>
    </source>
</evidence>
<sequence length="270" mass="30365">MARSVKKFYTGKVKTEWNRLIQDAYHKLELDTTLYFLKKYLPKKGLILDAGGGPGRYTIDLAKQGYDIILLDLTPANLEFAKKQIKKAKVQNKIKGVIEGSITDLSKFPNNTFDAVICLGGPLSHVLDKKKRDKAIFELIRVAKKGAPVAVSVIGRLAVLARAVKIFPEEIGLPHFKKYRDTGDYPGQFGFTASHFFLPEELKNLFAKKKVKILAMAGLEGIGSNLQEKVNQLAKNKKRWSAWLETHYKFCTHPAIIGISKHQLIICKKL</sequence>
<protein>
    <recommendedName>
        <fullName evidence="1">Methyltransferase domain-containing protein</fullName>
    </recommendedName>
</protein>
<comment type="caution">
    <text evidence="2">The sequence shown here is derived from an EMBL/GenBank/DDBJ whole genome shotgun (WGS) entry which is preliminary data.</text>
</comment>
<dbReference type="AlphaFoldDB" id="A0A1G1YJH8"/>
<dbReference type="Pfam" id="PF13649">
    <property type="entry name" value="Methyltransf_25"/>
    <property type="match status" value="1"/>
</dbReference>
<accession>A0A1G1YJH8</accession>
<reference evidence="2 3" key="1">
    <citation type="journal article" date="2016" name="Nat. Commun.">
        <title>Thousands of microbial genomes shed light on interconnected biogeochemical processes in an aquifer system.</title>
        <authorList>
            <person name="Anantharaman K."/>
            <person name="Brown C.T."/>
            <person name="Hug L.A."/>
            <person name="Sharon I."/>
            <person name="Castelle C.J."/>
            <person name="Probst A.J."/>
            <person name="Thomas B.C."/>
            <person name="Singh A."/>
            <person name="Wilkins M.J."/>
            <person name="Karaoz U."/>
            <person name="Brodie E.L."/>
            <person name="Williams K.H."/>
            <person name="Hubbard S.S."/>
            <person name="Banfield J.F."/>
        </authorList>
    </citation>
    <scope>NUCLEOTIDE SEQUENCE [LARGE SCALE GENOMIC DNA]</scope>
</reference>
<dbReference type="EMBL" id="MHIK01000011">
    <property type="protein sequence ID" value="OGY52424.1"/>
    <property type="molecule type" value="Genomic_DNA"/>
</dbReference>
<evidence type="ECO:0000313" key="2">
    <source>
        <dbReference type="EMBL" id="OGY52424.1"/>
    </source>
</evidence>
<dbReference type="SUPFAM" id="SSF53335">
    <property type="entry name" value="S-adenosyl-L-methionine-dependent methyltransferases"/>
    <property type="match status" value="1"/>
</dbReference>
<proteinExistence type="predicted"/>
<evidence type="ECO:0000259" key="1">
    <source>
        <dbReference type="Pfam" id="PF13649"/>
    </source>
</evidence>
<feature type="domain" description="Methyltransferase" evidence="1">
    <location>
        <begin position="47"/>
        <end position="146"/>
    </location>
</feature>
<dbReference type="InterPro" id="IPR029063">
    <property type="entry name" value="SAM-dependent_MTases_sf"/>
</dbReference>
<dbReference type="Proteomes" id="UP000178501">
    <property type="component" value="Unassembled WGS sequence"/>
</dbReference>
<gene>
    <name evidence="2" type="ORF">A3J65_01430</name>
</gene>
<dbReference type="CDD" id="cd02440">
    <property type="entry name" value="AdoMet_MTases"/>
    <property type="match status" value="1"/>
</dbReference>
<name>A0A1G1YJH8_9BACT</name>
<organism evidence="2 3">
    <name type="scientific">Candidatus Buchananbacteria bacterium RIFCSPHIGHO2_02_FULL_45_11b</name>
    <dbReference type="NCBI Taxonomy" id="1797541"/>
    <lineage>
        <taxon>Bacteria</taxon>
        <taxon>Candidatus Buchananiibacteriota</taxon>
    </lineage>
</organism>
<dbReference type="Gene3D" id="3.40.50.150">
    <property type="entry name" value="Vaccinia Virus protein VP39"/>
    <property type="match status" value="1"/>
</dbReference>